<dbReference type="Proteomes" id="UP000284842">
    <property type="component" value="Unassembled WGS sequence"/>
</dbReference>
<proteinExistence type="predicted"/>
<dbReference type="EMBL" id="NHTK01001331">
    <property type="protein sequence ID" value="PPR00139.1"/>
    <property type="molecule type" value="Genomic_DNA"/>
</dbReference>
<feature type="region of interest" description="Disordered" evidence="1">
    <location>
        <begin position="1"/>
        <end position="22"/>
    </location>
</feature>
<dbReference type="AlphaFoldDB" id="A0A409YAW5"/>
<comment type="caution">
    <text evidence="2">The sequence shown here is derived from an EMBL/GenBank/DDBJ whole genome shotgun (WGS) entry which is preliminary data.</text>
</comment>
<dbReference type="OrthoDB" id="5370359at2759"/>
<dbReference type="InParanoid" id="A0A409YAW5"/>
<protein>
    <submittedName>
        <fullName evidence="2">Uncharacterized protein</fullName>
    </submittedName>
</protein>
<gene>
    <name evidence="2" type="ORF">CVT24_008941</name>
</gene>
<evidence type="ECO:0000313" key="3">
    <source>
        <dbReference type="Proteomes" id="UP000284842"/>
    </source>
</evidence>
<evidence type="ECO:0000256" key="1">
    <source>
        <dbReference type="SAM" id="MobiDB-lite"/>
    </source>
</evidence>
<sequence length="182" mass="20395">MASNTSAGKKRKLSNTTDDSEGDERARFLEYGAKKIKLILANASSSDELLELAVYARLLEEENEALRPRPKTAADIAEEADRLRTCVRSGIRKQMKWTQNSCYEGQARFVYDGLCDDADVFGEMLGLGGPPKFKKKTFRGTDLNLGELSVRMIHCDFLYQRGDITVQWPGDGTFKIIGRYGV</sequence>
<reference evidence="2 3" key="1">
    <citation type="journal article" date="2018" name="Evol. Lett.">
        <title>Horizontal gene cluster transfer increased hallucinogenic mushroom diversity.</title>
        <authorList>
            <person name="Reynolds H.T."/>
            <person name="Vijayakumar V."/>
            <person name="Gluck-Thaler E."/>
            <person name="Korotkin H.B."/>
            <person name="Matheny P.B."/>
            <person name="Slot J.C."/>
        </authorList>
    </citation>
    <scope>NUCLEOTIDE SEQUENCE [LARGE SCALE GENOMIC DNA]</scope>
    <source>
        <strain evidence="2 3">2629</strain>
    </source>
</reference>
<evidence type="ECO:0000313" key="2">
    <source>
        <dbReference type="EMBL" id="PPR00139.1"/>
    </source>
</evidence>
<accession>A0A409YAW5</accession>
<organism evidence="2 3">
    <name type="scientific">Panaeolus cyanescens</name>
    <dbReference type="NCBI Taxonomy" id="181874"/>
    <lineage>
        <taxon>Eukaryota</taxon>
        <taxon>Fungi</taxon>
        <taxon>Dikarya</taxon>
        <taxon>Basidiomycota</taxon>
        <taxon>Agaricomycotina</taxon>
        <taxon>Agaricomycetes</taxon>
        <taxon>Agaricomycetidae</taxon>
        <taxon>Agaricales</taxon>
        <taxon>Agaricineae</taxon>
        <taxon>Galeropsidaceae</taxon>
        <taxon>Panaeolus</taxon>
    </lineage>
</organism>
<keyword evidence="3" id="KW-1185">Reference proteome</keyword>
<name>A0A409YAW5_9AGAR</name>